<comment type="caution">
    <text evidence="12">The sequence shown here is derived from an EMBL/GenBank/DDBJ whole genome shotgun (WGS) entry which is preliminary data.</text>
</comment>
<dbReference type="Pfam" id="PF03129">
    <property type="entry name" value="HGTP_anticodon"/>
    <property type="match status" value="1"/>
</dbReference>
<evidence type="ECO:0000256" key="3">
    <source>
        <dbReference type="ARBA" id="ARBA00022490"/>
    </source>
</evidence>
<dbReference type="PANTHER" id="PTHR42753:SF2">
    <property type="entry name" value="PROLINE--TRNA LIGASE"/>
    <property type="match status" value="1"/>
</dbReference>
<evidence type="ECO:0000256" key="6">
    <source>
        <dbReference type="ARBA" id="ARBA00022840"/>
    </source>
</evidence>
<dbReference type="InterPro" id="IPR002314">
    <property type="entry name" value="aa-tRNA-synt_IIb"/>
</dbReference>
<dbReference type="Pfam" id="PF00587">
    <property type="entry name" value="tRNA-synt_2b"/>
    <property type="match status" value="1"/>
</dbReference>
<dbReference type="RefSeq" id="WP_259290739.1">
    <property type="nucleotide sequence ID" value="NZ_JANUXW010000001.1"/>
</dbReference>
<dbReference type="InterPro" id="IPR023717">
    <property type="entry name" value="Pro-tRNA-Synthase_IIa_type1"/>
</dbReference>
<dbReference type="InterPro" id="IPR007214">
    <property type="entry name" value="YbaK/aa-tRNA-synth-assoc-dom"/>
</dbReference>
<comment type="domain">
    <text evidence="10">Consists of three domains: the N-terminal catalytic domain, the editing domain and the C-terminal anticodon-binding domain.</text>
</comment>
<feature type="domain" description="Aminoacyl-transfer RNA synthetases class-II family profile" evidence="11">
    <location>
        <begin position="38"/>
        <end position="472"/>
    </location>
</feature>
<evidence type="ECO:0000256" key="2">
    <source>
        <dbReference type="ARBA" id="ARBA00011738"/>
    </source>
</evidence>
<dbReference type="InterPro" id="IPR044140">
    <property type="entry name" value="ProRS_anticodon_short"/>
</dbReference>
<dbReference type="InterPro" id="IPR006195">
    <property type="entry name" value="aa-tRNA-synth_II"/>
</dbReference>
<dbReference type="EMBL" id="JANUXW010000001">
    <property type="protein sequence ID" value="MCS4532921.1"/>
    <property type="molecule type" value="Genomic_DNA"/>
</dbReference>
<dbReference type="Pfam" id="PF04073">
    <property type="entry name" value="tRNA_edit"/>
    <property type="match status" value="1"/>
</dbReference>
<dbReference type="PIRSF" id="PIRSF001535">
    <property type="entry name" value="ProRS_1"/>
    <property type="match status" value="1"/>
</dbReference>
<dbReference type="CDD" id="cd04334">
    <property type="entry name" value="ProRS-INS"/>
    <property type="match status" value="1"/>
</dbReference>
<keyword evidence="13" id="KW-1185">Reference proteome</keyword>
<dbReference type="InterPro" id="IPR050062">
    <property type="entry name" value="Pro-tRNA_synthetase"/>
</dbReference>
<dbReference type="InterPro" id="IPR004154">
    <property type="entry name" value="Anticodon-bd"/>
</dbReference>
<evidence type="ECO:0000259" key="11">
    <source>
        <dbReference type="PROSITE" id="PS50862"/>
    </source>
</evidence>
<dbReference type="Gene3D" id="3.40.50.800">
    <property type="entry name" value="Anticodon-binding domain"/>
    <property type="match status" value="1"/>
</dbReference>
<name>A0ABT2FAE6_9NEIS</name>
<dbReference type="Gene3D" id="3.30.930.10">
    <property type="entry name" value="Bira Bifunctional Protein, Domain 2"/>
    <property type="match status" value="2"/>
</dbReference>
<evidence type="ECO:0000256" key="7">
    <source>
        <dbReference type="ARBA" id="ARBA00022917"/>
    </source>
</evidence>
<evidence type="ECO:0000256" key="1">
    <source>
        <dbReference type="ARBA" id="ARBA00004496"/>
    </source>
</evidence>
<dbReference type="CDD" id="cd00861">
    <property type="entry name" value="ProRS_anticodon_short"/>
    <property type="match status" value="1"/>
</dbReference>
<keyword evidence="6 10" id="KW-0067">ATP-binding</keyword>
<evidence type="ECO:0000256" key="9">
    <source>
        <dbReference type="ARBA" id="ARBA00047671"/>
    </source>
</evidence>
<dbReference type="Proteomes" id="UP001166947">
    <property type="component" value="Unassembled WGS sequence"/>
</dbReference>
<dbReference type="SUPFAM" id="SSF55681">
    <property type="entry name" value="Class II aaRS and biotin synthetases"/>
    <property type="match status" value="1"/>
</dbReference>
<dbReference type="InterPro" id="IPR036754">
    <property type="entry name" value="YbaK/aa-tRNA-synt-asso_dom_sf"/>
</dbReference>
<dbReference type="EC" id="6.1.1.15" evidence="10"/>
<sequence>MKASRFFISTLKEAPAEATLASHKLMLRAGLIKANASGLYTWMPMGLRVLRKVENIVREEMNRAGAVELLMPVVQPAELWQESGRWEFYGKELLRLKDRHDRDFCMGPTCEEVITDIVRKEITSYKQLPKNFYHIQTKFRDEVRPRFGVMRAREFVMKDAYSFHTDYESLVKDGYQPMYDAYCRVFNRLGLNYRPVAADTGSIGGTGSHEFQVLAESGEDVIAYSDESDFAANVELAPTLPLEGDRAAATETLTKVNTPNAKTIADLVNFLNIPAEKTLKSIVVEGEEEGELVLLLLRGDHEFNDIKAEKLAGVKSPLTMASPEAIRRTFGANGGSLGPVGFKGRVYADYAVEKAADWVIGANEDDHHYTGFNFGRDAAEPVFVDLRNVVEGDPSPDGKGRLKLARGIEVGHVFQLRDKYSQAMNATVLDNNGKSQVMEMGCYGIGITRIVAAAIEQNNDERGIIWTQAMAPFAVVIVPMNYKKSAAVKEAADKIYAELSEQGIDVLLDDRDERAGVLLNDSELLGIPHRIVIGDRALKEGNVEYADRRENQAQTVALSEIVGKINAVLKA</sequence>
<evidence type="ECO:0000256" key="4">
    <source>
        <dbReference type="ARBA" id="ARBA00022598"/>
    </source>
</evidence>
<dbReference type="NCBIfam" id="NF006625">
    <property type="entry name" value="PRK09194.1"/>
    <property type="match status" value="1"/>
</dbReference>
<dbReference type="InterPro" id="IPR002316">
    <property type="entry name" value="Pro-tRNA-ligase_IIa"/>
</dbReference>
<evidence type="ECO:0000313" key="12">
    <source>
        <dbReference type="EMBL" id="MCS4532921.1"/>
    </source>
</evidence>
<organism evidence="12 13">
    <name type="scientific">Neisseria montereyensis</name>
    <dbReference type="NCBI Taxonomy" id="2973938"/>
    <lineage>
        <taxon>Bacteria</taxon>
        <taxon>Pseudomonadati</taxon>
        <taxon>Pseudomonadota</taxon>
        <taxon>Betaproteobacteria</taxon>
        <taxon>Neisseriales</taxon>
        <taxon>Neisseriaceae</taxon>
        <taxon>Neisseria</taxon>
    </lineage>
</organism>
<gene>
    <name evidence="10" type="primary">proS</name>
    <name evidence="12" type="ORF">NXS09_01220</name>
</gene>
<comment type="function">
    <text evidence="10">Catalyzes the attachment of proline to tRNA(Pro) in a two-step reaction: proline is first activated by ATP to form Pro-AMP and then transferred to the acceptor end of tRNA(Pro). As ProRS can inadvertently accommodate and process non-cognate amino acids such as alanine and cysteine, to avoid such errors it has two additional distinct editing activities against alanine. One activity is designated as 'pretransfer' editing and involves the tRNA(Pro)-independent hydrolysis of activated Ala-AMP. The other activity is designated 'posttransfer' editing and involves deacylation of mischarged Ala-tRNA(Pro). The misacylated Cys-tRNA(Pro) is not edited by ProRS.</text>
</comment>
<keyword evidence="4 10" id="KW-0436">Ligase</keyword>
<reference evidence="12" key="1">
    <citation type="submission" date="2022-08" db="EMBL/GenBank/DDBJ databases">
        <authorList>
            <person name="Volokhov D.V."/>
            <person name="Furtak V.A."/>
            <person name="Zagorodnyaya T.A."/>
        </authorList>
    </citation>
    <scope>NUCLEOTIDE SEQUENCE</scope>
    <source>
        <strain evidence="12">CSL10203-ORH2</strain>
    </source>
</reference>
<dbReference type="CDD" id="cd00779">
    <property type="entry name" value="ProRS_core_prok"/>
    <property type="match status" value="1"/>
</dbReference>
<dbReference type="InterPro" id="IPR045864">
    <property type="entry name" value="aa-tRNA-synth_II/BPL/LPL"/>
</dbReference>
<dbReference type="SUPFAM" id="SSF52954">
    <property type="entry name" value="Class II aaRS ABD-related"/>
    <property type="match status" value="1"/>
</dbReference>
<accession>A0ABT2FAE6</accession>
<evidence type="ECO:0000256" key="5">
    <source>
        <dbReference type="ARBA" id="ARBA00022741"/>
    </source>
</evidence>
<reference evidence="12" key="2">
    <citation type="journal article" date="2023" name="Curr. Microbiol.">
        <title>Neisseria montereyensis sp. nov., Isolated from Oropharynx of California Sea Lion (Zalophus californianus): Genomic, Phylogenetic, and Phenotypic Study.</title>
        <authorList>
            <person name="Volokhov D.V."/>
            <person name="Zagorodnyaya T.A."/>
            <person name="Furtak V.A."/>
            <person name="Nattanmai G."/>
            <person name="Randall L."/>
            <person name="Jose S."/>
            <person name="Gao Y."/>
            <person name="Gulland F.M."/>
            <person name="Eisenberg T."/>
            <person name="Delmonte P."/>
            <person name="Blom J."/>
            <person name="Mitchell K.K."/>
        </authorList>
    </citation>
    <scope>NUCLEOTIDE SEQUENCE</scope>
    <source>
        <strain evidence="12">CSL10203-ORH2</strain>
    </source>
</reference>
<dbReference type="NCBIfam" id="TIGR00409">
    <property type="entry name" value="proS_fam_II"/>
    <property type="match status" value="1"/>
</dbReference>
<dbReference type="SUPFAM" id="SSF55826">
    <property type="entry name" value="YbaK/ProRS associated domain"/>
    <property type="match status" value="1"/>
</dbReference>
<dbReference type="PRINTS" id="PR01046">
    <property type="entry name" value="TRNASYNTHPRO"/>
</dbReference>
<comment type="subcellular location">
    <subcellularLocation>
        <location evidence="1 10">Cytoplasm</location>
    </subcellularLocation>
</comment>
<dbReference type="InterPro" id="IPR036621">
    <property type="entry name" value="Anticodon-bd_dom_sf"/>
</dbReference>
<comment type="catalytic activity">
    <reaction evidence="9 10">
        <text>tRNA(Pro) + L-proline + ATP = L-prolyl-tRNA(Pro) + AMP + diphosphate</text>
        <dbReference type="Rhea" id="RHEA:14305"/>
        <dbReference type="Rhea" id="RHEA-COMP:9700"/>
        <dbReference type="Rhea" id="RHEA-COMP:9702"/>
        <dbReference type="ChEBI" id="CHEBI:30616"/>
        <dbReference type="ChEBI" id="CHEBI:33019"/>
        <dbReference type="ChEBI" id="CHEBI:60039"/>
        <dbReference type="ChEBI" id="CHEBI:78442"/>
        <dbReference type="ChEBI" id="CHEBI:78532"/>
        <dbReference type="ChEBI" id="CHEBI:456215"/>
        <dbReference type="EC" id="6.1.1.15"/>
    </reaction>
</comment>
<dbReference type="PROSITE" id="PS50862">
    <property type="entry name" value="AA_TRNA_LIGASE_II"/>
    <property type="match status" value="1"/>
</dbReference>
<keyword evidence="8 10" id="KW-0030">Aminoacyl-tRNA synthetase</keyword>
<comment type="subunit">
    <text evidence="2 10">Homodimer.</text>
</comment>
<dbReference type="InterPro" id="IPR033730">
    <property type="entry name" value="ProRS_core_prok"/>
</dbReference>
<keyword evidence="5 10" id="KW-0547">Nucleotide-binding</keyword>
<keyword evidence="3 10" id="KW-0963">Cytoplasm</keyword>
<dbReference type="Gene3D" id="3.90.960.10">
    <property type="entry name" value="YbaK/aminoacyl-tRNA synthetase-associated domain"/>
    <property type="match status" value="1"/>
</dbReference>
<proteinExistence type="inferred from homology"/>
<comment type="similarity">
    <text evidence="10">Belongs to the class-II aminoacyl-tRNA synthetase family. ProS type 1 subfamily.</text>
</comment>
<keyword evidence="7 10" id="KW-0648">Protein biosynthesis</keyword>
<evidence type="ECO:0000256" key="10">
    <source>
        <dbReference type="HAMAP-Rule" id="MF_01569"/>
    </source>
</evidence>
<dbReference type="InterPro" id="IPR004500">
    <property type="entry name" value="Pro-tRNA-synth_IIa_bac-type"/>
</dbReference>
<dbReference type="PANTHER" id="PTHR42753">
    <property type="entry name" value="MITOCHONDRIAL RIBOSOME PROTEIN L39/PROLYL-TRNA LIGASE FAMILY MEMBER"/>
    <property type="match status" value="1"/>
</dbReference>
<protein>
    <recommendedName>
        <fullName evidence="10">Proline--tRNA ligase</fullName>
        <ecNumber evidence="10">6.1.1.15</ecNumber>
    </recommendedName>
    <alternativeName>
        <fullName evidence="10">Prolyl-tRNA synthetase</fullName>
        <shortName evidence="10">ProRS</shortName>
    </alternativeName>
</protein>
<evidence type="ECO:0000313" key="13">
    <source>
        <dbReference type="Proteomes" id="UP001166947"/>
    </source>
</evidence>
<evidence type="ECO:0000256" key="8">
    <source>
        <dbReference type="ARBA" id="ARBA00023146"/>
    </source>
</evidence>
<dbReference type="GO" id="GO:0004827">
    <property type="term" value="F:proline-tRNA ligase activity"/>
    <property type="evidence" value="ECO:0007669"/>
    <property type="project" value="UniProtKB-EC"/>
</dbReference>
<dbReference type="HAMAP" id="MF_01569">
    <property type="entry name" value="Pro_tRNA_synth_type1"/>
    <property type="match status" value="1"/>
</dbReference>